<reference evidence="4 5" key="1">
    <citation type="submission" date="2018-04" db="EMBL/GenBank/DDBJ databases">
        <title>Pseudomonas sp. nov., isolated from mangrove soil.</title>
        <authorList>
            <person name="Chen C."/>
        </authorList>
    </citation>
    <scope>NUCLEOTIDE SEQUENCE [LARGE SCALE GENOMIC DNA]</scope>
    <source>
        <strain evidence="4 5">TC-11</strain>
    </source>
</reference>
<keyword evidence="2" id="KW-0472">Membrane</keyword>
<dbReference type="EMBL" id="QASN01000021">
    <property type="protein sequence ID" value="PTU72828.1"/>
    <property type="molecule type" value="Genomic_DNA"/>
</dbReference>
<dbReference type="PROSITE" id="PS51257">
    <property type="entry name" value="PROKAR_LIPOPROTEIN"/>
    <property type="match status" value="1"/>
</dbReference>
<feature type="domain" description="Outer membrane protein assembly factor BamE" evidence="3">
    <location>
        <begin position="28"/>
        <end position="94"/>
    </location>
</feature>
<name>A0A2T5P508_9PSED</name>
<evidence type="ECO:0000256" key="2">
    <source>
        <dbReference type="ARBA" id="ARBA00023136"/>
    </source>
</evidence>
<sequence length="110" mass="12315">MNMKSLTVLCAIVVLAGCAGHNPIDRITYRNEPLVKQIEHGMSKDQVQTLGGPPSSEFHRTAHAGSCNNYVLNRDGKEQTYYVSFNSDDRVDGKGFTTCEELDSQQRERH</sequence>
<dbReference type="OrthoDB" id="7003922at2"/>
<organism evidence="4 5">
    <name type="scientific">Pseudomonas mangrovi</name>
    <dbReference type="NCBI Taxonomy" id="2161748"/>
    <lineage>
        <taxon>Bacteria</taxon>
        <taxon>Pseudomonadati</taxon>
        <taxon>Pseudomonadota</taxon>
        <taxon>Gammaproteobacteria</taxon>
        <taxon>Pseudomonadales</taxon>
        <taxon>Pseudomonadaceae</taxon>
        <taxon>Pseudomonas</taxon>
    </lineage>
</organism>
<evidence type="ECO:0000259" key="3">
    <source>
        <dbReference type="Pfam" id="PF04355"/>
    </source>
</evidence>
<dbReference type="RefSeq" id="WP_108108412.1">
    <property type="nucleotide sequence ID" value="NZ_QASN01000021.1"/>
</dbReference>
<evidence type="ECO:0000313" key="5">
    <source>
        <dbReference type="Proteomes" id="UP000244064"/>
    </source>
</evidence>
<accession>A0A2T5P508</accession>
<comment type="caution">
    <text evidence="4">The sequence shown here is derived from an EMBL/GenBank/DDBJ whole genome shotgun (WGS) entry which is preliminary data.</text>
</comment>
<keyword evidence="1" id="KW-0732">Signal</keyword>
<dbReference type="GO" id="GO:0019867">
    <property type="term" value="C:outer membrane"/>
    <property type="evidence" value="ECO:0007669"/>
    <property type="project" value="InterPro"/>
</dbReference>
<dbReference type="Proteomes" id="UP000244064">
    <property type="component" value="Unassembled WGS sequence"/>
</dbReference>
<dbReference type="Pfam" id="PF04355">
    <property type="entry name" value="BamE"/>
    <property type="match status" value="1"/>
</dbReference>
<gene>
    <name evidence="4" type="ORF">DBO85_16330</name>
</gene>
<dbReference type="Gene3D" id="3.30.1450.10">
    <property type="match status" value="1"/>
</dbReference>
<protein>
    <submittedName>
        <fullName evidence="4">Osmotically-inducible lipoprotein OsmE</fullName>
    </submittedName>
</protein>
<dbReference type="AlphaFoldDB" id="A0A2T5P508"/>
<dbReference type="InterPro" id="IPR037873">
    <property type="entry name" value="BamE-like"/>
</dbReference>
<keyword evidence="5" id="KW-1185">Reference proteome</keyword>
<evidence type="ECO:0000313" key="4">
    <source>
        <dbReference type="EMBL" id="PTU72828.1"/>
    </source>
</evidence>
<keyword evidence="4" id="KW-0449">Lipoprotein</keyword>
<dbReference type="NCBIfam" id="NF008423">
    <property type="entry name" value="PRK11251.1"/>
    <property type="match status" value="1"/>
</dbReference>
<proteinExistence type="predicted"/>
<dbReference type="InterPro" id="IPR007450">
    <property type="entry name" value="BamE_dom"/>
</dbReference>
<evidence type="ECO:0000256" key="1">
    <source>
        <dbReference type="ARBA" id="ARBA00022729"/>
    </source>
</evidence>